<reference evidence="21 22" key="1">
    <citation type="submission" date="2020-04" db="EMBL/GenBank/DDBJ databases">
        <authorList>
            <person name="Yin C."/>
        </authorList>
    </citation>
    <scope>NUCLEOTIDE SEQUENCE [LARGE SCALE GENOMIC DNA]</scope>
    <source>
        <strain evidence="21 22">Ak56</strain>
    </source>
</reference>
<dbReference type="PANTHER" id="PTHR21071">
    <property type="entry name" value="UDP-N-ACETYLENOLPYRUVOYLGLUCOSAMINE REDUCTASE"/>
    <property type="match status" value="1"/>
</dbReference>
<dbReference type="InterPro" id="IPR006094">
    <property type="entry name" value="Oxid_FAD_bind_N"/>
</dbReference>
<dbReference type="GO" id="GO:0008360">
    <property type="term" value="P:regulation of cell shape"/>
    <property type="evidence" value="ECO:0007669"/>
    <property type="project" value="UniProtKB-KW"/>
</dbReference>
<dbReference type="GO" id="GO:0009252">
    <property type="term" value="P:peptidoglycan biosynthetic process"/>
    <property type="evidence" value="ECO:0007669"/>
    <property type="project" value="UniProtKB-UniRule"/>
</dbReference>
<evidence type="ECO:0000256" key="14">
    <source>
        <dbReference type="ARBA" id="ARBA00023002"/>
    </source>
</evidence>
<evidence type="ECO:0000256" key="7">
    <source>
        <dbReference type="ARBA" id="ARBA00022490"/>
    </source>
</evidence>
<dbReference type="Gene3D" id="3.30.43.10">
    <property type="entry name" value="Uridine Diphospho-n-acetylenolpyruvylglucosamine Reductase, domain 2"/>
    <property type="match status" value="1"/>
</dbReference>
<evidence type="ECO:0000256" key="8">
    <source>
        <dbReference type="ARBA" id="ARBA00022618"/>
    </source>
</evidence>
<name>A0A847SLG5_9BACT</name>
<dbReference type="HAMAP" id="MF_00037">
    <property type="entry name" value="MurB"/>
    <property type="match status" value="1"/>
</dbReference>
<dbReference type="Proteomes" id="UP000552864">
    <property type="component" value="Unassembled WGS sequence"/>
</dbReference>
<evidence type="ECO:0000256" key="11">
    <source>
        <dbReference type="ARBA" id="ARBA00022857"/>
    </source>
</evidence>
<keyword evidence="22" id="KW-1185">Reference proteome</keyword>
<comment type="subcellular location">
    <subcellularLocation>
        <location evidence="3 19">Cytoplasm</location>
    </subcellularLocation>
</comment>
<organism evidence="21 22">
    <name type="scientific">Chitinophaga eiseniae</name>
    <dbReference type="NCBI Taxonomy" id="634771"/>
    <lineage>
        <taxon>Bacteria</taxon>
        <taxon>Pseudomonadati</taxon>
        <taxon>Bacteroidota</taxon>
        <taxon>Chitinophagia</taxon>
        <taxon>Chitinophagales</taxon>
        <taxon>Chitinophagaceae</taxon>
        <taxon>Chitinophaga</taxon>
    </lineage>
</organism>
<comment type="pathway">
    <text evidence="4 19">Cell wall biogenesis; peptidoglycan biosynthesis.</text>
</comment>
<dbReference type="NCBIfam" id="NF000755">
    <property type="entry name" value="PRK00046.1"/>
    <property type="match status" value="1"/>
</dbReference>
<dbReference type="RefSeq" id="WP_168739582.1">
    <property type="nucleotide sequence ID" value="NZ_JABAHZ010000003.1"/>
</dbReference>
<dbReference type="Gene3D" id="3.30.465.10">
    <property type="match status" value="1"/>
</dbReference>
<dbReference type="GO" id="GO:0051301">
    <property type="term" value="P:cell division"/>
    <property type="evidence" value="ECO:0007669"/>
    <property type="project" value="UniProtKB-KW"/>
</dbReference>
<feature type="active site" evidence="19">
    <location>
        <position position="334"/>
    </location>
</feature>
<dbReference type="Pfam" id="PF01565">
    <property type="entry name" value="FAD_binding_4"/>
    <property type="match status" value="1"/>
</dbReference>
<sequence>MQVSENVLLKSYNTFGIGAHARYFATFASVEDLMDLTAQQQRSNLPRMILGGGSNILFTGDFNGWMLKNELKGITVVKEDNDYVYVKAGAGENWHGFVQHCIALQLGGVENLSLIPGNVGASPMQNIGAYGVEIKDVFHELEALHLDDNRIVTFNNADCQFGYRESVFKRQYRNQFAILSVTYRLSKKPHFNTSYGAINEELQRMDVQTLSIQAISQAVINIRSSKLPNPAEIGNAGSFFKNPTIPKEQYEALHAAFPQLVAYPVANHAFKLAAGWLIEQCGWKGYRKGDAGVHAKQALVLVNYGGATGKEIYRLSQKVVDSVQAKFGVELEREVNIA</sequence>
<accession>A0A847SLG5</accession>
<keyword evidence="12 19" id="KW-0133">Cell shape</keyword>
<evidence type="ECO:0000256" key="15">
    <source>
        <dbReference type="ARBA" id="ARBA00023306"/>
    </source>
</evidence>
<evidence type="ECO:0000313" key="22">
    <source>
        <dbReference type="Proteomes" id="UP000552864"/>
    </source>
</evidence>
<dbReference type="EMBL" id="JABAHZ010000003">
    <property type="protein sequence ID" value="NLR80025.1"/>
    <property type="molecule type" value="Genomic_DNA"/>
</dbReference>
<keyword evidence="7 19" id="KW-0963">Cytoplasm</keyword>
<keyword evidence="14 19" id="KW-0560">Oxidoreductase</keyword>
<keyword evidence="13 19" id="KW-0573">Peptidoglycan synthesis</keyword>
<dbReference type="InterPro" id="IPR016167">
    <property type="entry name" value="FAD-bd_PCMH_sub1"/>
</dbReference>
<dbReference type="InterPro" id="IPR036635">
    <property type="entry name" value="MurB_C_sf"/>
</dbReference>
<dbReference type="PANTHER" id="PTHR21071:SF4">
    <property type="entry name" value="UDP-N-ACETYLENOLPYRUVOYLGLUCOSAMINE REDUCTASE"/>
    <property type="match status" value="1"/>
</dbReference>
<dbReference type="InterPro" id="IPR016169">
    <property type="entry name" value="FAD-bd_PCMH_sub2"/>
</dbReference>
<keyword evidence="16 19" id="KW-0961">Cell wall biogenesis/degradation</keyword>
<dbReference type="SUPFAM" id="SSF56176">
    <property type="entry name" value="FAD-binding/transporter-associated domain-like"/>
    <property type="match status" value="1"/>
</dbReference>
<feature type="domain" description="FAD-binding PCMH-type" evidence="20">
    <location>
        <begin position="16"/>
        <end position="188"/>
    </location>
</feature>
<dbReference type="GO" id="GO:0071555">
    <property type="term" value="P:cell wall organization"/>
    <property type="evidence" value="ECO:0007669"/>
    <property type="project" value="UniProtKB-KW"/>
</dbReference>
<dbReference type="SUPFAM" id="SSF56194">
    <property type="entry name" value="Uridine diphospho-N-Acetylenolpyruvylglucosamine reductase, MurB, C-terminal domain"/>
    <property type="match status" value="1"/>
</dbReference>
<dbReference type="InterPro" id="IPR036318">
    <property type="entry name" value="FAD-bd_PCMH-like_sf"/>
</dbReference>
<evidence type="ECO:0000256" key="18">
    <source>
        <dbReference type="ARBA" id="ARBA00048914"/>
    </source>
</evidence>
<dbReference type="GO" id="GO:0008762">
    <property type="term" value="F:UDP-N-acetylmuramate dehydrogenase activity"/>
    <property type="evidence" value="ECO:0007669"/>
    <property type="project" value="UniProtKB-UniRule"/>
</dbReference>
<comment type="function">
    <text evidence="2 19">Cell wall formation.</text>
</comment>
<dbReference type="InterPro" id="IPR011601">
    <property type="entry name" value="MurB_C"/>
</dbReference>
<evidence type="ECO:0000256" key="5">
    <source>
        <dbReference type="ARBA" id="ARBA00012518"/>
    </source>
</evidence>
<dbReference type="GO" id="GO:0005829">
    <property type="term" value="C:cytosol"/>
    <property type="evidence" value="ECO:0007669"/>
    <property type="project" value="TreeGrafter"/>
</dbReference>
<evidence type="ECO:0000256" key="2">
    <source>
        <dbReference type="ARBA" id="ARBA00003921"/>
    </source>
</evidence>
<evidence type="ECO:0000256" key="9">
    <source>
        <dbReference type="ARBA" id="ARBA00022630"/>
    </source>
</evidence>
<evidence type="ECO:0000259" key="20">
    <source>
        <dbReference type="PROSITE" id="PS51387"/>
    </source>
</evidence>
<dbReference type="NCBIfam" id="NF010478">
    <property type="entry name" value="PRK13903.1"/>
    <property type="match status" value="1"/>
</dbReference>
<comment type="catalytic activity">
    <reaction evidence="18 19">
        <text>UDP-N-acetyl-alpha-D-muramate + NADP(+) = UDP-N-acetyl-3-O-(1-carboxyvinyl)-alpha-D-glucosamine + NADPH + H(+)</text>
        <dbReference type="Rhea" id="RHEA:12248"/>
        <dbReference type="ChEBI" id="CHEBI:15378"/>
        <dbReference type="ChEBI" id="CHEBI:57783"/>
        <dbReference type="ChEBI" id="CHEBI:58349"/>
        <dbReference type="ChEBI" id="CHEBI:68483"/>
        <dbReference type="ChEBI" id="CHEBI:70757"/>
        <dbReference type="EC" id="1.3.1.98"/>
    </reaction>
</comment>
<feature type="active site" description="Proton donor" evidence="19">
    <location>
        <position position="238"/>
    </location>
</feature>
<dbReference type="PROSITE" id="PS51387">
    <property type="entry name" value="FAD_PCMH"/>
    <property type="match status" value="1"/>
</dbReference>
<comment type="caution">
    <text evidence="21">The sequence shown here is derived from an EMBL/GenBank/DDBJ whole genome shotgun (WGS) entry which is preliminary data.</text>
</comment>
<dbReference type="Gene3D" id="3.90.78.10">
    <property type="entry name" value="UDP-N-acetylenolpyruvoylglucosamine reductase, C-terminal domain"/>
    <property type="match status" value="1"/>
</dbReference>
<dbReference type="AlphaFoldDB" id="A0A847SLG5"/>
<evidence type="ECO:0000256" key="19">
    <source>
        <dbReference type="HAMAP-Rule" id="MF_00037"/>
    </source>
</evidence>
<evidence type="ECO:0000256" key="10">
    <source>
        <dbReference type="ARBA" id="ARBA00022827"/>
    </source>
</evidence>
<proteinExistence type="inferred from homology"/>
<evidence type="ECO:0000256" key="12">
    <source>
        <dbReference type="ARBA" id="ARBA00022960"/>
    </source>
</evidence>
<keyword evidence="15 19" id="KW-0131">Cell cycle</keyword>
<dbReference type="Pfam" id="PF02873">
    <property type="entry name" value="MurB_C"/>
    <property type="match status" value="1"/>
</dbReference>
<dbReference type="UniPathway" id="UPA00219"/>
<comment type="similarity">
    <text evidence="19">Belongs to the MurB family.</text>
</comment>
<evidence type="ECO:0000256" key="16">
    <source>
        <dbReference type="ARBA" id="ARBA00023316"/>
    </source>
</evidence>
<dbReference type="InterPro" id="IPR016166">
    <property type="entry name" value="FAD-bd_PCMH"/>
</dbReference>
<evidence type="ECO:0000256" key="1">
    <source>
        <dbReference type="ARBA" id="ARBA00001974"/>
    </source>
</evidence>
<evidence type="ECO:0000256" key="17">
    <source>
        <dbReference type="ARBA" id="ARBA00031026"/>
    </source>
</evidence>
<evidence type="ECO:0000313" key="21">
    <source>
        <dbReference type="EMBL" id="NLR80025.1"/>
    </source>
</evidence>
<evidence type="ECO:0000256" key="4">
    <source>
        <dbReference type="ARBA" id="ARBA00004752"/>
    </source>
</evidence>
<dbReference type="GO" id="GO:0071949">
    <property type="term" value="F:FAD binding"/>
    <property type="evidence" value="ECO:0007669"/>
    <property type="project" value="InterPro"/>
</dbReference>
<keyword evidence="9 19" id="KW-0285">Flavoprotein</keyword>
<keyword evidence="10 19" id="KW-0274">FAD</keyword>
<gene>
    <name evidence="19 21" type="primary">murB</name>
    <name evidence="21" type="ORF">HGH91_15420</name>
</gene>
<protein>
    <recommendedName>
        <fullName evidence="6 19">UDP-N-acetylenolpyruvoylglucosamine reductase</fullName>
        <ecNumber evidence="5 19">1.3.1.98</ecNumber>
    </recommendedName>
    <alternativeName>
        <fullName evidence="17 19">UDP-N-acetylmuramate dehydrogenase</fullName>
    </alternativeName>
</protein>
<dbReference type="EC" id="1.3.1.98" evidence="5 19"/>
<feature type="active site" evidence="19">
    <location>
        <position position="164"/>
    </location>
</feature>
<dbReference type="InterPro" id="IPR003170">
    <property type="entry name" value="MurB"/>
</dbReference>
<keyword evidence="8 19" id="KW-0132">Cell division</keyword>
<evidence type="ECO:0000256" key="13">
    <source>
        <dbReference type="ARBA" id="ARBA00022984"/>
    </source>
</evidence>
<keyword evidence="11 19" id="KW-0521">NADP</keyword>
<evidence type="ECO:0000256" key="6">
    <source>
        <dbReference type="ARBA" id="ARBA00015188"/>
    </source>
</evidence>
<evidence type="ECO:0000256" key="3">
    <source>
        <dbReference type="ARBA" id="ARBA00004496"/>
    </source>
</evidence>
<dbReference type="NCBIfam" id="TIGR00179">
    <property type="entry name" value="murB"/>
    <property type="match status" value="1"/>
</dbReference>
<comment type="cofactor">
    <cofactor evidence="1 19">
        <name>FAD</name>
        <dbReference type="ChEBI" id="CHEBI:57692"/>
    </cofactor>
</comment>